<dbReference type="InterPro" id="IPR038142">
    <property type="entry name" value="Cytochrome_P460_sp"/>
</dbReference>
<evidence type="ECO:0000256" key="1">
    <source>
        <dbReference type="SAM" id="SignalP"/>
    </source>
</evidence>
<accession>A0A7Z0VLA1</accession>
<evidence type="ECO:0000259" key="2">
    <source>
        <dbReference type="Pfam" id="PF16694"/>
    </source>
</evidence>
<feature type="domain" description="Cytochrome P460" evidence="2">
    <location>
        <begin position="36"/>
        <end position="172"/>
    </location>
</feature>
<dbReference type="Proteomes" id="UP000094769">
    <property type="component" value="Unassembled WGS sequence"/>
</dbReference>
<dbReference type="EMBL" id="MARB01000010">
    <property type="protein sequence ID" value="ODJ87599.1"/>
    <property type="molecule type" value="Genomic_DNA"/>
</dbReference>
<reference evidence="3 4" key="1">
    <citation type="submission" date="2016-06" db="EMBL/GenBank/DDBJ databases">
        <title>Genome sequence of endosymbiont of Candidatus Endolucinida thiodiazotropha.</title>
        <authorList>
            <person name="Poehlein A."/>
            <person name="Koenig S."/>
            <person name="Heiden S.E."/>
            <person name="Thuermer A."/>
            <person name="Voget S."/>
            <person name="Daniel R."/>
            <person name="Markert S."/>
            <person name="Gros O."/>
            <person name="Schweder T."/>
        </authorList>
    </citation>
    <scope>NUCLEOTIDE SEQUENCE [LARGE SCALE GENOMIC DNA]</scope>
    <source>
        <strain evidence="3 4">COS</strain>
    </source>
</reference>
<organism evidence="3 4">
    <name type="scientific">Candidatus Thiodiazotropha endolucinida</name>
    <dbReference type="NCBI Taxonomy" id="1655433"/>
    <lineage>
        <taxon>Bacteria</taxon>
        <taxon>Pseudomonadati</taxon>
        <taxon>Pseudomonadota</taxon>
        <taxon>Gammaproteobacteria</taxon>
        <taxon>Chromatiales</taxon>
        <taxon>Sedimenticolaceae</taxon>
        <taxon>Candidatus Thiodiazotropha</taxon>
    </lineage>
</organism>
<dbReference type="AlphaFoldDB" id="A0A7Z0VLA1"/>
<evidence type="ECO:0000313" key="3">
    <source>
        <dbReference type="EMBL" id="ODJ87599.1"/>
    </source>
</evidence>
<dbReference type="Gene3D" id="3.50.70.20">
    <property type="entry name" value="Cytochrome P460"/>
    <property type="match status" value="1"/>
</dbReference>
<feature type="chain" id="PRO_5031123508" description="Cytochrome P460 domain-containing protein" evidence="1">
    <location>
        <begin position="22"/>
        <end position="187"/>
    </location>
</feature>
<keyword evidence="4" id="KW-1185">Reference proteome</keyword>
<proteinExistence type="predicted"/>
<gene>
    <name evidence="3" type="ORF">CODIS_20140</name>
</gene>
<keyword evidence="1" id="KW-0732">Signal</keyword>
<dbReference type="CDD" id="cd20751">
    <property type="entry name" value="cyt_P460_Ne-like"/>
    <property type="match status" value="1"/>
</dbReference>
<comment type="caution">
    <text evidence="3">The sequence shown here is derived from an EMBL/GenBank/DDBJ whole genome shotgun (WGS) entry which is preliminary data.</text>
</comment>
<feature type="signal peptide" evidence="1">
    <location>
        <begin position="1"/>
        <end position="21"/>
    </location>
</feature>
<dbReference type="RefSeq" id="WP_069124625.1">
    <property type="nucleotide sequence ID" value="NZ_MARB01000010.1"/>
</dbReference>
<sequence length="187" mass="20838">MMTMTRLFFPLLLASSTLVQAEMTFEISDDGTLKQPQNYREWIYVGTPVTPNDMNDGKAPFPEFHAVYIDPKSFDHWKKTGAFRDGTILVKELVSVGSKQAVSGKGYFMGDFIGLEATIKSAKHFPNEPGNWAYFSFTDPQHGMLKSTAKAFPTEACNACHQASAKTDWVFTQYYPVLRAADGTAGR</sequence>
<protein>
    <recommendedName>
        <fullName evidence="2">Cytochrome P460 domain-containing protein</fullName>
    </recommendedName>
</protein>
<name>A0A7Z0VLA1_9GAMM</name>
<dbReference type="OrthoDB" id="511546at2"/>
<evidence type="ECO:0000313" key="4">
    <source>
        <dbReference type="Proteomes" id="UP000094769"/>
    </source>
</evidence>
<dbReference type="InterPro" id="IPR032033">
    <property type="entry name" value="Cytochrome_P460"/>
</dbReference>
<dbReference type="Pfam" id="PF16694">
    <property type="entry name" value="Cytochrome_P460"/>
    <property type="match status" value="1"/>
</dbReference>